<feature type="compositionally biased region" description="Basic and acidic residues" evidence="1">
    <location>
        <begin position="160"/>
        <end position="175"/>
    </location>
</feature>
<feature type="region of interest" description="Disordered" evidence="1">
    <location>
        <begin position="213"/>
        <end position="233"/>
    </location>
</feature>
<evidence type="ECO:0000256" key="1">
    <source>
        <dbReference type="SAM" id="MobiDB-lite"/>
    </source>
</evidence>
<reference evidence="2 3" key="1">
    <citation type="submission" date="2019-08" db="EMBL/GenBank/DDBJ databases">
        <title>Paraburkholderia simonii sp. nov. and P. youngii sp. nov. Brazilian and Mexican Mimosa-associated rhizobia.</title>
        <authorList>
            <person name="Mavima L."/>
            <person name="Beukes C.W."/>
            <person name="Palmer M."/>
            <person name="De Meyer S.E."/>
            <person name="James E.K."/>
            <person name="Maluk M."/>
            <person name="Avontuur J.R."/>
            <person name="Chan W.Y."/>
            <person name="Venter S.N."/>
            <person name="Steenkamp E.T."/>
        </authorList>
    </citation>
    <scope>NUCLEOTIDE SEQUENCE [LARGE SCALE GENOMIC DNA]</scope>
    <source>
        <strain evidence="2 3">JPY454</strain>
    </source>
</reference>
<dbReference type="Proteomes" id="UP000821598">
    <property type="component" value="Unassembled WGS sequence"/>
</dbReference>
<feature type="region of interest" description="Disordered" evidence="1">
    <location>
        <begin position="154"/>
        <end position="175"/>
    </location>
</feature>
<name>A0ABX2NCZ4_9BURK</name>
<protein>
    <submittedName>
        <fullName evidence="2">Uncharacterized protein</fullName>
    </submittedName>
</protein>
<proteinExistence type="predicted"/>
<evidence type="ECO:0000313" key="3">
    <source>
        <dbReference type="Proteomes" id="UP000821598"/>
    </source>
</evidence>
<accession>A0ABX2NCZ4</accession>
<sequence length="233" mass="27000">MHQRFAGRRVHRILHRDAPRRYSVDRPSDGNNCQREPQDCINTVSTVGGINADWRLSSLAELSLQMAITKTPANACEWSDARFDLWPGAARFAYAFLFLGERTAGDRAFEDRQIQVRDHYNYAVQELSRAVSARRARDRCRQGRAWHAMHRRLVHSSRPQPDRTRRPEGVRKSREVIPASRLSFAGTPTRVAMPMTKEMAMPKPIAVCRHRPRYGRSRRRAISARCRRRTSPR</sequence>
<dbReference type="EMBL" id="VOMC01000001">
    <property type="protein sequence ID" value="NVI02232.1"/>
    <property type="molecule type" value="Genomic_DNA"/>
</dbReference>
<gene>
    <name evidence="2" type="ORF">FSB64_00090</name>
</gene>
<keyword evidence="3" id="KW-1185">Reference proteome</keyword>
<comment type="caution">
    <text evidence="2">The sequence shown here is derived from an EMBL/GenBank/DDBJ whole genome shotgun (WGS) entry which is preliminary data.</text>
</comment>
<dbReference type="RefSeq" id="WP_176365329.1">
    <property type="nucleotide sequence ID" value="NZ_VOMC01000001.1"/>
</dbReference>
<evidence type="ECO:0000313" key="2">
    <source>
        <dbReference type="EMBL" id="NVI02232.1"/>
    </source>
</evidence>
<organism evidence="2 3">
    <name type="scientific">Paraburkholderia youngii</name>
    <dbReference type="NCBI Taxonomy" id="2782701"/>
    <lineage>
        <taxon>Bacteria</taxon>
        <taxon>Pseudomonadati</taxon>
        <taxon>Pseudomonadota</taxon>
        <taxon>Betaproteobacteria</taxon>
        <taxon>Burkholderiales</taxon>
        <taxon>Burkholderiaceae</taxon>
        <taxon>Paraburkholderia</taxon>
    </lineage>
</organism>